<evidence type="ECO:0000256" key="1">
    <source>
        <dbReference type="SAM" id="SignalP"/>
    </source>
</evidence>
<dbReference type="PROSITE" id="PS50008">
    <property type="entry name" value="PIPLC_Y_DOMAIN"/>
    <property type="match status" value="1"/>
</dbReference>
<proteinExistence type="predicted"/>
<dbReference type="InterPro" id="IPR050490">
    <property type="entry name" value="Bact_solute-bd_prot1"/>
</dbReference>
<feature type="chain" id="PRO_5046991605" evidence="1">
    <location>
        <begin position="27"/>
        <end position="507"/>
    </location>
</feature>
<feature type="domain" description="PI-PLC Y-box" evidence="2">
    <location>
        <begin position="386"/>
        <end position="446"/>
    </location>
</feature>
<dbReference type="InterPro" id="IPR022627">
    <property type="entry name" value="DUF3502"/>
</dbReference>
<comment type="caution">
    <text evidence="3">The sequence shown here is derived from an EMBL/GenBank/DDBJ whole genome shotgun (WGS) entry which is preliminary data.</text>
</comment>
<keyword evidence="1" id="KW-0732">Signal</keyword>
<dbReference type="PROSITE" id="PS51257">
    <property type="entry name" value="PROKAR_LIPOPROTEIN"/>
    <property type="match status" value="1"/>
</dbReference>
<dbReference type="InterPro" id="IPR001711">
    <property type="entry name" value="PLipase_C_Pinositol-sp_Y"/>
</dbReference>
<dbReference type="Pfam" id="PF01547">
    <property type="entry name" value="SBP_bac_1"/>
    <property type="match status" value="1"/>
</dbReference>
<sequence>MTRKWKRTAVAAAWMACLLLITACSGGNKGGGGTAPSENDSAGELKPYEITVAFWNIGNTKDMDAVAAEVNKLTKAKINATVKFLPIDIGAWQQQMNLMLAGNEKLDLLVTATGMNYGTQAAKGQLLPLDDLLEKYGQDIKAVVGPDILKATTTNGSIYGVPSVRDWAADYGVLMRKDIVDKYNIDLSKVKTYADMEPILKIIKEKEPQMAGILPEGTSGTIISSITPGLVDPLNDENGVLPDFDNNLKVVNWYESAEYAELINMVRSWYTAGYIPKDISTNQISSEQLVKAGKAFSFVVHMKPGYESKESLLTGTPMVAVRLLPPVATTSSISNVMFSIAKNSDDPERAMMFLNLLYSDKELVNLIDFGIEGKHYAKNPDGTINYPSGVDASNATYAPVHGWMWGNQFLSHVWEGDDPNIWELQKEFNDSAKKSKAMGFSFTVDPVKTEAAAVQSVKDQYKVGLETGTLDPAKYLPEFIDKLKAAGIDKIIAEKQKQLDEWAANNQ</sequence>
<evidence type="ECO:0000313" key="4">
    <source>
        <dbReference type="Proteomes" id="UP001597493"/>
    </source>
</evidence>
<dbReference type="Gene3D" id="3.40.190.10">
    <property type="entry name" value="Periplasmic binding protein-like II"/>
    <property type="match status" value="2"/>
</dbReference>
<name>A0ABW5QV90_9BACL</name>
<dbReference type="Proteomes" id="UP001597493">
    <property type="component" value="Unassembled WGS sequence"/>
</dbReference>
<dbReference type="Pfam" id="PF12010">
    <property type="entry name" value="DUF3502"/>
    <property type="match status" value="1"/>
</dbReference>
<feature type="signal peptide" evidence="1">
    <location>
        <begin position="1"/>
        <end position="26"/>
    </location>
</feature>
<evidence type="ECO:0000313" key="3">
    <source>
        <dbReference type="EMBL" id="MFD2660010.1"/>
    </source>
</evidence>
<reference evidence="4" key="1">
    <citation type="journal article" date="2019" name="Int. J. Syst. Evol. Microbiol.">
        <title>The Global Catalogue of Microorganisms (GCM) 10K type strain sequencing project: providing services to taxonomists for standard genome sequencing and annotation.</title>
        <authorList>
            <consortium name="The Broad Institute Genomics Platform"/>
            <consortium name="The Broad Institute Genome Sequencing Center for Infectious Disease"/>
            <person name="Wu L."/>
            <person name="Ma J."/>
        </authorList>
    </citation>
    <scope>NUCLEOTIDE SEQUENCE [LARGE SCALE GENOMIC DNA]</scope>
    <source>
        <strain evidence="4">TISTR 1827</strain>
    </source>
</reference>
<dbReference type="EMBL" id="JBHUMY010000006">
    <property type="protein sequence ID" value="MFD2660010.1"/>
    <property type="molecule type" value="Genomic_DNA"/>
</dbReference>
<gene>
    <name evidence="3" type="ORF">ACFSW5_06975</name>
</gene>
<evidence type="ECO:0000259" key="2">
    <source>
        <dbReference type="PROSITE" id="PS50008"/>
    </source>
</evidence>
<dbReference type="PANTHER" id="PTHR43649">
    <property type="entry name" value="ARABINOSE-BINDING PROTEIN-RELATED"/>
    <property type="match status" value="1"/>
</dbReference>
<dbReference type="SUPFAM" id="SSF53850">
    <property type="entry name" value="Periplasmic binding protein-like II"/>
    <property type="match status" value="1"/>
</dbReference>
<keyword evidence="4" id="KW-1185">Reference proteome</keyword>
<organism evidence="3 4">
    <name type="scientific">Paenibacillus thailandensis</name>
    <dbReference type="NCBI Taxonomy" id="393250"/>
    <lineage>
        <taxon>Bacteria</taxon>
        <taxon>Bacillati</taxon>
        <taxon>Bacillota</taxon>
        <taxon>Bacilli</taxon>
        <taxon>Bacillales</taxon>
        <taxon>Paenibacillaceae</taxon>
        <taxon>Paenibacillus</taxon>
    </lineage>
</organism>
<dbReference type="PANTHER" id="PTHR43649:SF17">
    <property type="entry name" value="ABC TRANSPORTER SOLUTE BINDING PROTEIN-SUGAR TRANSPORT"/>
    <property type="match status" value="1"/>
</dbReference>
<accession>A0ABW5QV90</accession>
<dbReference type="InterPro" id="IPR006059">
    <property type="entry name" value="SBP"/>
</dbReference>
<dbReference type="RefSeq" id="WP_379270680.1">
    <property type="nucleotide sequence ID" value="NZ_JBHUGT010000044.1"/>
</dbReference>
<protein>
    <submittedName>
        <fullName evidence="3">ABC transporter substrate-binding protein</fullName>
    </submittedName>
</protein>